<evidence type="ECO:0000313" key="2">
    <source>
        <dbReference type="EMBL" id="SKB73786.1"/>
    </source>
</evidence>
<reference evidence="2 3" key="1">
    <citation type="submission" date="2017-02" db="EMBL/GenBank/DDBJ databases">
        <authorList>
            <person name="Peterson S.W."/>
        </authorList>
    </citation>
    <scope>NUCLEOTIDE SEQUENCE [LARGE SCALE GENOMIC DNA]</scope>
    <source>
        <strain evidence="2 3">DSM 22323</strain>
    </source>
</reference>
<keyword evidence="3" id="KW-1185">Reference proteome</keyword>
<gene>
    <name evidence="2" type="ORF">SAMN05660477_00919</name>
</gene>
<accession>A0A1T5DQI6</accession>
<evidence type="ECO:0000256" key="1">
    <source>
        <dbReference type="SAM" id="Phobius"/>
    </source>
</evidence>
<keyword evidence="1" id="KW-0472">Membrane</keyword>
<dbReference type="RefSeq" id="WP_079666192.1">
    <property type="nucleotide sequence ID" value="NZ_FUYZ01000002.1"/>
</dbReference>
<evidence type="ECO:0000313" key="3">
    <source>
        <dbReference type="Proteomes" id="UP000191112"/>
    </source>
</evidence>
<evidence type="ECO:0008006" key="4">
    <source>
        <dbReference type="Google" id="ProtNLM"/>
    </source>
</evidence>
<dbReference type="EMBL" id="FUYZ01000002">
    <property type="protein sequence ID" value="SKB73786.1"/>
    <property type="molecule type" value="Genomic_DNA"/>
</dbReference>
<dbReference type="AlphaFoldDB" id="A0A1T5DQI6"/>
<sequence>MLILYIYLFVVFLCFVSSIINRKTEQHFLWLYFATVFTCENLNKIELMPYSLYIFTIPLYSLFFIYYFGTEEKNKKFSWILAIINIILSAIFFGTEANYQIILSVILCVTYTFLSLRWFFLQLKNTDVTPIYKKQKFWVATSLLFFSIVFIFRIVPTNLLNVMDVEFLQLITKSFMIAVIISYLLLLKATTCKI</sequence>
<feature type="transmembrane region" description="Helical" evidence="1">
    <location>
        <begin position="50"/>
        <end position="69"/>
    </location>
</feature>
<dbReference type="OrthoDB" id="1275044at2"/>
<dbReference type="Proteomes" id="UP000191112">
    <property type="component" value="Unassembled WGS sequence"/>
</dbReference>
<feature type="transmembrane region" description="Helical" evidence="1">
    <location>
        <begin position="167"/>
        <end position="187"/>
    </location>
</feature>
<feature type="transmembrane region" description="Helical" evidence="1">
    <location>
        <begin position="99"/>
        <end position="116"/>
    </location>
</feature>
<name>A0A1T5DQI6_9FLAO</name>
<proteinExistence type="predicted"/>
<organism evidence="2 3">
    <name type="scientific">Soonwooa buanensis</name>
    <dbReference type="NCBI Taxonomy" id="619805"/>
    <lineage>
        <taxon>Bacteria</taxon>
        <taxon>Pseudomonadati</taxon>
        <taxon>Bacteroidota</taxon>
        <taxon>Flavobacteriia</taxon>
        <taxon>Flavobacteriales</taxon>
        <taxon>Weeksellaceae</taxon>
        <taxon>Chryseobacterium group</taxon>
        <taxon>Soonwooa</taxon>
    </lineage>
</organism>
<keyword evidence="1" id="KW-1133">Transmembrane helix</keyword>
<dbReference type="STRING" id="619805.SAMN05660477_00919"/>
<keyword evidence="1" id="KW-0812">Transmembrane</keyword>
<feature type="transmembrane region" description="Helical" evidence="1">
    <location>
        <begin position="137"/>
        <end position="155"/>
    </location>
</feature>
<protein>
    <recommendedName>
        <fullName evidence="4">YhhN-like protein</fullName>
    </recommendedName>
</protein>
<feature type="transmembrane region" description="Helical" evidence="1">
    <location>
        <begin position="76"/>
        <end position="93"/>
    </location>
</feature>